<dbReference type="EMBL" id="ARYL01000015">
    <property type="protein sequence ID" value="KDA02297.1"/>
    <property type="molecule type" value="Genomic_DNA"/>
</dbReference>
<dbReference type="STRING" id="1280953.HOC_11063"/>
<evidence type="ECO:0000313" key="4">
    <source>
        <dbReference type="Proteomes" id="UP000024942"/>
    </source>
</evidence>
<feature type="region of interest" description="Disordered" evidence="1">
    <location>
        <begin position="38"/>
        <end position="86"/>
    </location>
</feature>
<dbReference type="InterPro" id="IPR036063">
    <property type="entry name" value="Smr_dom_sf"/>
</dbReference>
<evidence type="ECO:0000259" key="2">
    <source>
        <dbReference type="PROSITE" id="PS50828"/>
    </source>
</evidence>
<protein>
    <submittedName>
        <fullName evidence="3">Smr domain-containing protein</fullName>
    </submittedName>
</protein>
<dbReference type="PANTHER" id="PTHR35562">
    <property type="entry name" value="DNA ENDONUCLEASE SMRA-RELATED"/>
    <property type="match status" value="1"/>
</dbReference>
<dbReference type="AlphaFoldDB" id="A0A059G628"/>
<comment type="caution">
    <text evidence="3">The sequence shown here is derived from an EMBL/GenBank/DDBJ whole genome shotgun (WGS) entry which is preliminary data.</text>
</comment>
<dbReference type="InterPro" id="IPR002625">
    <property type="entry name" value="Smr_dom"/>
</dbReference>
<dbReference type="RefSeq" id="WP_035538468.1">
    <property type="nucleotide sequence ID" value="NZ_ARYL01000015.1"/>
</dbReference>
<dbReference type="PANTHER" id="PTHR35562:SF2">
    <property type="entry name" value="DNA ENDONUCLEASE SMRA-RELATED"/>
    <property type="match status" value="1"/>
</dbReference>
<dbReference type="Pfam" id="PF01713">
    <property type="entry name" value="Smr"/>
    <property type="match status" value="1"/>
</dbReference>
<dbReference type="PATRIC" id="fig|1280953.3.peg.2232"/>
<organism evidence="3 4">
    <name type="scientific">Hyphomonas oceanitis SCH89</name>
    <dbReference type="NCBI Taxonomy" id="1280953"/>
    <lineage>
        <taxon>Bacteria</taxon>
        <taxon>Pseudomonadati</taxon>
        <taxon>Pseudomonadota</taxon>
        <taxon>Alphaproteobacteria</taxon>
        <taxon>Hyphomonadales</taxon>
        <taxon>Hyphomonadaceae</taxon>
        <taxon>Hyphomonas</taxon>
    </lineage>
</organism>
<dbReference type="Proteomes" id="UP000024942">
    <property type="component" value="Unassembled WGS sequence"/>
</dbReference>
<dbReference type="PROSITE" id="PS50828">
    <property type="entry name" value="SMR"/>
    <property type="match status" value="1"/>
</dbReference>
<dbReference type="SUPFAM" id="SSF160443">
    <property type="entry name" value="SMR domain-like"/>
    <property type="match status" value="1"/>
</dbReference>
<dbReference type="eggNOG" id="COG2840">
    <property type="taxonomic scope" value="Bacteria"/>
</dbReference>
<feature type="domain" description="Smr" evidence="2">
    <location>
        <begin position="97"/>
        <end position="178"/>
    </location>
</feature>
<gene>
    <name evidence="3" type="ORF">HOC_11063</name>
</gene>
<reference evidence="3 4" key="1">
    <citation type="journal article" date="2014" name="Antonie Van Leeuwenhoek">
        <title>Hyphomonas beringensis sp. nov. and Hyphomonas chukchiensis sp. nov., isolated from surface seawater of the Bering Sea and Chukchi Sea.</title>
        <authorList>
            <person name="Li C."/>
            <person name="Lai Q."/>
            <person name="Li G."/>
            <person name="Dong C."/>
            <person name="Wang J."/>
            <person name="Liao Y."/>
            <person name="Shao Z."/>
        </authorList>
    </citation>
    <scope>NUCLEOTIDE SEQUENCE [LARGE SCALE GENOMIC DNA]</scope>
    <source>
        <strain evidence="3 4">SCH89</strain>
    </source>
</reference>
<keyword evidence="4" id="KW-1185">Reference proteome</keyword>
<dbReference type="SMART" id="SM00463">
    <property type="entry name" value="SMR"/>
    <property type="match status" value="1"/>
</dbReference>
<dbReference type="Gene3D" id="3.30.1370.110">
    <property type="match status" value="1"/>
</dbReference>
<evidence type="ECO:0000313" key="3">
    <source>
        <dbReference type="EMBL" id="KDA02297.1"/>
    </source>
</evidence>
<evidence type="ECO:0000256" key="1">
    <source>
        <dbReference type="SAM" id="MobiDB-lite"/>
    </source>
</evidence>
<accession>A0A059G628</accession>
<dbReference type="OrthoDB" id="7165597at2"/>
<name>A0A059G628_9PROT</name>
<sequence length="182" mass="19211">MSKRPLTPEEAKAWSRVAKSIKPIGPAPEDFGALISALEAGEPDQKAPANGPGIPTRRPATPREVPANGPGIPVGGPANRGKEKRVKRGKLVVSATFDLHGHTQATAARALPGFLSNAQADGSRCVLVITGKGRLGEGVLKRNFLAWLDTDHARTLVSGYAEAHQRHGGAGAFYVFLRKLQS</sequence>
<proteinExistence type="predicted"/>